<keyword evidence="4" id="KW-0904">Protein phosphatase</keyword>
<dbReference type="Pfam" id="PF16891">
    <property type="entry name" value="STPPase_N"/>
    <property type="match status" value="1"/>
</dbReference>
<dbReference type="Gene3D" id="3.60.21.10">
    <property type="match status" value="1"/>
</dbReference>
<dbReference type="GO" id="GO:0009055">
    <property type="term" value="F:electron transfer activity"/>
    <property type="evidence" value="ECO:0007669"/>
    <property type="project" value="InterPro"/>
</dbReference>
<sequence length="521" mass="55246">MQALYDVIYSGRGSMPGFGQDCAPRGKCTFGPRLADDDIRALAEFGLNSDVRAAPRLGPPPPGMWEWLLWGHTPKPRPKQLGDVVERLLAAGAGDGESAFTLPEKELKRLCSAARDALLKEPTLLDISTAGNVVVVGDLHGQFGDLQRIFQRLGRPGSDDKVWIFLGDYIDRGPMGLEIVATLLALKLRHPNSIYLLRGNHECSEITVLFGFCGECQRRSTLAVWEAVMQVFDALPLAALLNNKVFLCHGGISPYLHRPQDVNAIRRPLDVNPNGEGLLADLLWADPSGHISGWCANPRGVSFVFGLDVAQQWLRQQGLRAIVRAHMVQQNGFEVLGNNEVMTVFSATDYRDSGNTGAVLLIAPTLEFEFVCFPPTARPDGAVAPQAAAGAAAGQPAEQEQFSSPQPAAPLPDNAGVSLPVGPLAASPFAADADVPLRAAAPVAGVEASPAAQTMQQEAEEEREVISNQDLANLARKGSAGLEQLEQLTGGSRVPAVALLARKSAGACTAAAGSGSSPPAD</sequence>
<comment type="similarity">
    <text evidence="8">Belongs to the PPP phosphatase family.</text>
</comment>
<evidence type="ECO:0000313" key="11">
    <source>
        <dbReference type="EMBL" id="PRW59497.1"/>
    </source>
</evidence>
<dbReference type="GO" id="GO:0020037">
    <property type="term" value="F:heme binding"/>
    <property type="evidence" value="ECO:0007669"/>
    <property type="project" value="InterPro"/>
</dbReference>
<dbReference type="PROSITE" id="PS00125">
    <property type="entry name" value="SER_THR_PHOSPHATASE"/>
    <property type="match status" value="1"/>
</dbReference>
<dbReference type="InterPro" id="IPR050341">
    <property type="entry name" value="PP1_catalytic_subunit"/>
</dbReference>
<evidence type="ECO:0000256" key="5">
    <source>
        <dbReference type="ARBA" id="ARBA00023211"/>
    </source>
</evidence>
<protein>
    <recommendedName>
        <fullName evidence="8">Serine/threonine-protein phosphatase</fullName>
        <ecNumber evidence="8">3.1.3.16</ecNumber>
    </recommendedName>
</protein>
<evidence type="ECO:0000256" key="7">
    <source>
        <dbReference type="ARBA" id="ARBA00048336"/>
    </source>
</evidence>
<dbReference type="InterPro" id="IPR036909">
    <property type="entry name" value="Cyt_c-like_dom_sf"/>
</dbReference>
<comment type="catalytic activity">
    <reaction evidence="6">
        <text>O-phospho-L-seryl-[protein] + H2O = L-seryl-[protein] + phosphate</text>
        <dbReference type="Rhea" id="RHEA:20629"/>
        <dbReference type="Rhea" id="RHEA-COMP:9863"/>
        <dbReference type="Rhea" id="RHEA-COMP:11604"/>
        <dbReference type="ChEBI" id="CHEBI:15377"/>
        <dbReference type="ChEBI" id="CHEBI:29999"/>
        <dbReference type="ChEBI" id="CHEBI:43474"/>
        <dbReference type="ChEBI" id="CHEBI:83421"/>
        <dbReference type="EC" id="3.1.3.16"/>
    </reaction>
</comment>
<dbReference type="GO" id="GO:0004722">
    <property type="term" value="F:protein serine/threonine phosphatase activity"/>
    <property type="evidence" value="ECO:0007669"/>
    <property type="project" value="UniProtKB-EC"/>
</dbReference>
<proteinExistence type="inferred from homology"/>
<evidence type="ECO:0000256" key="9">
    <source>
        <dbReference type="SAM" id="MobiDB-lite"/>
    </source>
</evidence>
<dbReference type="SUPFAM" id="SSF56300">
    <property type="entry name" value="Metallo-dependent phosphatases"/>
    <property type="match status" value="1"/>
</dbReference>
<comment type="cofactor">
    <cofactor evidence="1">
        <name>Mn(2+)</name>
        <dbReference type="ChEBI" id="CHEBI:29035"/>
    </cofactor>
</comment>
<reference evidence="11 12" key="1">
    <citation type="journal article" date="2018" name="Plant J.">
        <title>Genome sequences of Chlorella sorokiniana UTEX 1602 and Micractinium conductrix SAG 241.80: implications to maltose excretion by a green alga.</title>
        <authorList>
            <person name="Arriola M.B."/>
            <person name="Velmurugan N."/>
            <person name="Zhang Y."/>
            <person name="Plunkett M.H."/>
            <person name="Hondzo H."/>
            <person name="Barney B.M."/>
        </authorList>
    </citation>
    <scope>NUCLEOTIDE SEQUENCE [LARGE SCALE GENOMIC DNA]</scope>
    <source>
        <strain evidence="12">UTEX 1602</strain>
    </source>
</reference>
<evidence type="ECO:0000259" key="10">
    <source>
        <dbReference type="PROSITE" id="PS00125"/>
    </source>
</evidence>
<dbReference type="GO" id="GO:0005634">
    <property type="term" value="C:nucleus"/>
    <property type="evidence" value="ECO:0007669"/>
    <property type="project" value="TreeGrafter"/>
</dbReference>
<dbReference type="PRINTS" id="PR00114">
    <property type="entry name" value="STPHPHTASE"/>
</dbReference>
<comment type="catalytic activity">
    <reaction evidence="7 8">
        <text>O-phospho-L-threonyl-[protein] + H2O = L-threonyl-[protein] + phosphate</text>
        <dbReference type="Rhea" id="RHEA:47004"/>
        <dbReference type="Rhea" id="RHEA-COMP:11060"/>
        <dbReference type="Rhea" id="RHEA-COMP:11605"/>
        <dbReference type="ChEBI" id="CHEBI:15377"/>
        <dbReference type="ChEBI" id="CHEBI:30013"/>
        <dbReference type="ChEBI" id="CHEBI:43474"/>
        <dbReference type="ChEBI" id="CHEBI:61977"/>
        <dbReference type="EC" id="3.1.3.16"/>
    </reaction>
</comment>
<gene>
    <name evidence="11" type="ORF">C2E21_1342</name>
</gene>
<dbReference type="PANTHER" id="PTHR11668:SF300">
    <property type="entry name" value="SERINE_THREONINE-PROTEIN PHOSPHATASE"/>
    <property type="match status" value="1"/>
</dbReference>
<evidence type="ECO:0000256" key="1">
    <source>
        <dbReference type="ARBA" id="ARBA00001936"/>
    </source>
</evidence>
<evidence type="ECO:0000256" key="6">
    <source>
        <dbReference type="ARBA" id="ARBA00047761"/>
    </source>
</evidence>
<dbReference type="Pfam" id="PF00149">
    <property type="entry name" value="Metallophos"/>
    <property type="match status" value="1"/>
</dbReference>
<dbReference type="InterPro" id="IPR006186">
    <property type="entry name" value="Ser/Thr-sp_prot-phosphatase"/>
</dbReference>
<evidence type="ECO:0000256" key="2">
    <source>
        <dbReference type="ARBA" id="ARBA00022723"/>
    </source>
</evidence>
<evidence type="ECO:0000256" key="3">
    <source>
        <dbReference type="ARBA" id="ARBA00022801"/>
    </source>
</evidence>
<comment type="caution">
    <text evidence="11">The sequence shown here is derived from an EMBL/GenBank/DDBJ whole genome shotgun (WGS) entry which is preliminary data.</text>
</comment>
<keyword evidence="2" id="KW-0479">Metal-binding</keyword>
<name>A0A2P6TZK5_CHLSO</name>
<dbReference type="Gene3D" id="1.10.760.10">
    <property type="entry name" value="Cytochrome c-like domain"/>
    <property type="match status" value="1"/>
</dbReference>
<dbReference type="AlphaFoldDB" id="A0A2P6TZK5"/>
<feature type="compositionally biased region" description="Low complexity" evidence="9">
    <location>
        <begin position="384"/>
        <end position="401"/>
    </location>
</feature>
<dbReference type="GO" id="GO:0046872">
    <property type="term" value="F:metal ion binding"/>
    <property type="evidence" value="ECO:0007669"/>
    <property type="project" value="UniProtKB-KW"/>
</dbReference>
<dbReference type="InterPro" id="IPR031675">
    <property type="entry name" value="STPPase_N"/>
</dbReference>
<evidence type="ECO:0000256" key="8">
    <source>
        <dbReference type="RuleBase" id="RU004273"/>
    </source>
</evidence>
<dbReference type="GO" id="GO:0005737">
    <property type="term" value="C:cytoplasm"/>
    <property type="evidence" value="ECO:0007669"/>
    <property type="project" value="TreeGrafter"/>
</dbReference>
<dbReference type="EC" id="3.1.3.16" evidence="8"/>
<dbReference type="SMART" id="SM00156">
    <property type="entry name" value="PP2Ac"/>
    <property type="match status" value="1"/>
</dbReference>
<evidence type="ECO:0000313" key="12">
    <source>
        <dbReference type="Proteomes" id="UP000239899"/>
    </source>
</evidence>
<organism evidence="11 12">
    <name type="scientific">Chlorella sorokiniana</name>
    <name type="common">Freshwater green alga</name>
    <dbReference type="NCBI Taxonomy" id="3076"/>
    <lineage>
        <taxon>Eukaryota</taxon>
        <taxon>Viridiplantae</taxon>
        <taxon>Chlorophyta</taxon>
        <taxon>core chlorophytes</taxon>
        <taxon>Trebouxiophyceae</taxon>
        <taxon>Chlorellales</taxon>
        <taxon>Chlorellaceae</taxon>
        <taxon>Chlorella clade</taxon>
        <taxon>Chlorella</taxon>
    </lineage>
</organism>
<dbReference type="InterPro" id="IPR029052">
    <property type="entry name" value="Metallo-depent_PP-like"/>
</dbReference>
<dbReference type="STRING" id="3076.A0A2P6TZK5"/>
<keyword evidence="12" id="KW-1185">Reference proteome</keyword>
<dbReference type="OrthoDB" id="2192794at2759"/>
<dbReference type="PANTHER" id="PTHR11668">
    <property type="entry name" value="SERINE/THREONINE PROTEIN PHOSPHATASE"/>
    <property type="match status" value="1"/>
</dbReference>
<keyword evidence="5" id="KW-0464">Manganese</keyword>
<evidence type="ECO:0000256" key="4">
    <source>
        <dbReference type="ARBA" id="ARBA00022912"/>
    </source>
</evidence>
<accession>A0A2P6TZK5</accession>
<feature type="domain" description="Serine/threonine specific protein phosphatases" evidence="10">
    <location>
        <begin position="197"/>
        <end position="202"/>
    </location>
</feature>
<feature type="region of interest" description="Disordered" evidence="9">
    <location>
        <begin position="383"/>
        <end position="415"/>
    </location>
</feature>
<dbReference type="InterPro" id="IPR004843">
    <property type="entry name" value="Calcineurin-like_PHP"/>
</dbReference>
<keyword evidence="3 8" id="KW-0378">Hydrolase</keyword>
<dbReference type="EMBL" id="LHPG02000003">
    <property type="protein sequence ID" value="PRW59497.1"/>
    <property type="molecule type" value="Genomic_DNA"/>
</dbReference>
<dbReference type="Proteomes" id="UP000239899">
    <property type="component" value="Unassembled WGS sequence"/>
</dbReference>